<dbReference type="Proteomes" id="UP000824225">
    <property type="component" value="Unassembled WGS sequence"/>
</dbReference>
<reference evidence="1" key="1">
    <citation type="journal article" date="2021" name="PeerJ">
        <title>Extensive microbial diversity within the chicken gut microbiome revealed by metagenomics and culture.</title>
        <authorList>
            <person name="Gilroy R."/>
            <person name="Ravi A."/>
            <person name="Getino M."/>
            <person name="Pursley I."/>
            <person name="Horton D.L."/>
            <person name="Alikhan N.F."/>
            <person name="Baker D."/>
            <person name="Gharbi K."/>
            <person name="Hall N."/>
            <person name="Watson M."/>
            <person name="Adriaenssens E.M."/>
            <person name="Foster-Nyarko E."/>
            <person name="Jarju S."/>
            <person name="Secka A."/>
            <person name="Antonio M."/>
            <person name="Oren A."/>
            <person name="Chaudhuri R.R."/>
            <person name="La Ragione R."/>
            <person name="Hildebrand F."/>
            <person name="Pallen M.J."/>
        </authorList>
    </citation>
    <scope>NUCLEOTIDE SEQUENCE</scope>
    <source>
        <strain evidence="1">CHK186-16707</strain>
    </source>
</reference>
<evidence type="ECO:0000313" key="1">
    <source>
        <dbReference type="EMBL" id="HJA08150.1"/>
    </source>
</evidence>
<dbReference type="AlphaFoldDB" id="A0A9D2HE67"/>
<organism evidence="1 2">
    <name type="scientific">Candidatus Mailhella merdigallinarum</name>
    <dbReference type="NCBI Taxonomy" id="2838658"/>
    <lineage>
        <taxon>Bacteria</taxon>
        <taxon>Pseudomonadati</taxon>
        <taxon>Thermodesulfobacteriota</taxon>
        <taxon>Desulfovibrionia</taxon>
        <taxon>Desulfovibrionales</taxon>
        <taxon>Desulfovibrionaceae</taxon>
        <taxon>Mailhella</taxon>
    </lineage>
</organism>
<gene>
    <name evidence="1" type="ORF">H9962_03010</name>
</gene>
<dbReference type="EMBL" id="DXAN01000005">
    <property type="protein sequence ID" value="HJA08150.1"/>
    <property type="molecule type" value="Genomic_DNA"/>
</dbReference>
<protein>
    <submittedName>
        <fullName evidence="1">Uncharacterized protein</fullName>
    </submittedName>
</protein>
<accession>A0A9D2HE67</accession>
<comment type="caution">
    <text evidence="1">The sequence shown here is derived from an EMBL/GenBank/DDBJ whole genome shotgun (WGS) entry which is preliminary data.</text>
</comment>
<name>A0A9D2HE67_9BACT</name>
<sequence length="64" mass="6981">MSRVLFDADTHALPLIHDRAAVLAVTQAACTLMSGQPDLSPHEAVGDVLQVQKYVEDLLLSPRR</sequence>
<proteinExistence type="predicted"/>
<evidence type="ECO:0000313" key="2">
    <source>
        <dbReference type="Proteomes" id="UP000824225"/>
    </source>
</evidence>
<reference evidence="1" key="2">
    <citation type="submission" date="2021-04" db="EMBL/GenBank/DDBJ databases">
        <authorList>
            <person name="Gilroy R."/>
        </authorList>
    </citation>
    <scope>NUCLEOTIDE SEQUENCE</scope>
    <source>
        <strain evidence="1">CHK186-16707</strain>
    </source>
</reference>